<reference evidence="1 2" key="1">
    <citation type="submission" date="2018-08" db="EMBL/GenBank/DDBJ databases">
        <title>A genome reference for cultivated species of the human gut microbiota.</title>
        <authorList>
            <person name="Zou Y."/>
            <person name="Xue W."/>
            <person name="Luo G."/>
        </authorList>
    </citation>
    <scope>NUCLEOTIDE SEQUENCE [LARGE SCALE GENOMIC DNA]</scope>
    <source>
        <strain evidence="1 2">AF19-21</strain>
    </source>
</reference>
<sequence length="79" mass="8797">MIILQIALSGEHPGSSRLLLSANLRTTAGFSGFCPEVFSTTFSFISPSKRHAPYFSTLNTIKTGKLRRYTNYVINQNLN</sequence>
<organism evidence="1 2">
    <name type="scientific">Hungatella hathewayi</name>
    <dbReference type="NCBI Taxonomy" id="154046"/>
    <lineage>
        <taxon>Bacteria</taxon>
        <taxon>Bacillati</taxon>
        <taxon>Bacillota</taxon>
        <taxon>Clostridia</taxon>
        <taxon>Lachnospirales</taxon>
        <taxon>Lachnospiraceae</taxon>
        <taxon>Hungatella</taxon>
    </lineage>
</organism>
<comment type="caution">
    <text evidence="1">The sequence shown here is derived from an EMBL/GenBank/DDBJ whole genome shotgun (WGS) entry which is preliminary data.</text>
</comment>
<accession>A0A3E2X1E8</accession>
<evidence type="ECO:0000313" key="2">
    <source>
        <dbReference type="Proteomes" id="UP000261111"/>
    </source>
</evidence>
<dbReference type="Proteomes" id="UP000261111">
    <property type="component" value="Unassembled WGS sequence"/>
</dbReference>
<protein>
    <submittedName>
        <fullName evidence="1">Uncharacterized protein</fullName>
    </submittedName>
</protein>
<gene>
    <name evidence="1" type="ORF">DWX41_05095</name>
</gene>
<proteinExistence type="predicted"/>
<dbReference type="AlphaFoldDB" id="A0A3E2X1E8"/>
<evidence type="ECO:0000313" key="1">
    <source>
        <dbReference type="EMBL" id="RGC34141.1"/>
    </source>
</evidence>
<dbReference type="EMBL" id="QVIA01000004">
    <property type="protein sequence ID" value="RGC34141.1"/>
    <property type="molecule type" value="Genomic_DNA"/>
</dbReference>
<name>A0A3E2X1E8_9FIRM</name>